<dbReference type="Gene3D" id="3.40.50.300">
    <property type="entry name" value="P-loop containing nucleotide triphosphate hydrolases"/>
    <property type="match status" value="1"/>
</dbReference>
<dbReference type="RefSeq" id="WP_069308501.1">
    <property type="nucleotide sequence ID" value="NZ_MCRJ01000235.1"/>
</dbReference>
<keyword evidence="1" id="KW-0378">Hydrolase</keyword>
<reference evidence="1 2" key="1">
    <citation type="submission" date="2016-07" db="EMBL/GenBank/DDBJ databases">
        <title>Draft Genome Sequence of Methylobrevis pamukkalensis PK2.</title>
        <authorList>
            <person name="Vasilenko O.V."/>
            <person name="Doronina N.V."/>
            <person name="Shmareva M.N."/>
            <person name="Tarlachkov S.V."/>
            <person name="Mustakhimov I."/>
            <person name="Trotsenko Y.A."/>
        </authorList>
    </citation>
    <scope>NUCLEOTIDE SEQUENCE [LARGE SCALE GENOMIC DNA]</scope>
    <source>
        <strain evidence="1 2">PK2</strain>
    </source>
</reference>
<name>A0A1E3GQ54_9HYPH</name>
<dbReference type="PANTHER" id="PTHR10285">
    <property type="entry name" value="URIDINE KINASE"/>
    <property type="match status" value="1"/>
</dbReference>
<gene>
    <name evidence="1" type="ORF">A6302_04462</name>
</gene>
<comment type="caution">
    <text evidence="1">The sequence shown here is derived from an EMBL/GenBank/DDBJ whole genome shotgun (WGS) entry which is preliminary data.</text>
</comment>
<protein>
    <submittedName>
        <fullName evidence="1">Nucleoside triphosphate hydrolase domain-containing protein</fullName>
    </submittedName>
</protein>
<organism evidence="1 2">
    <name type="scientific">Methylobrevis pamukkalensis</name>
    <dbReference type="NCBI Taxonomy" id="1439726"/>
    <lineage>
        <taxon>Bacteria</taxon>
        <taxon>Pseudomonadati</taxon>
        <taxon>Pseudomonadota</taxon>
        <taxon>Alphaproteobacteria</taxon>
        <taxon>Hyphomicrobiales</taxon>
        <taxon>Pleomorphomonadaceae</taxon>
        <taxon>Methylobrevis</taxon>
    </lineage>
</organism>
<dbReference type="GO" id="GO:0016787">
    <property type="term" value="F:hydrolase activity"/>
    <property type="evidence" value="ECO:0007669"/>
    <property type="project" value="UniProtKB-KW"/>
</dbReference>
<dbReference type="EMBL" id="MCRJ01000235">
    <property type="protein sequence ID" value="ODN66178.1"/>
    <property type="molecule type" value="Genomic_DNA"/>
</dbReference>
<keyword evidence="2" id="KW-1185">Reference proteome</keyword>
<sequence>MTDGTADLTPLGHLVEVIAARGRAGRSLTALAGPPAAGKSTLSAAIVDRLNAAEPGSAGLLQMDGYHFDDRVLVPLGLRPRKGAPDTFDVAGLAHMLTRLRANTEDAIAVPVFDRSLEVARAAAGLVPRSVRHLVVEGNYLLLDRAPWRDLAPLFDTTVMIVADTDLLRRRLVARWEGHGLGAEEIAAKVDGNDLPNALLVLRESRPAEFRIAGET</sequence>
<dbReference type="InterPro" id="IPR027417">
    <property type="entry name" value="P-loop_NTPase"/>
</dbReference>
<dbReference type="AlphaFoldDB" id="A0A1E3GQ54"/>
<accession>A0A1E3GQ54</accession>
<dbReference type="SUPFAM" id="SSF52540">
    <property type="entry name" value="P-loop containing nucleoside triphosphate hydrolases"/>
    <property type="match status" value="1"/>
</dbReference>
<evidence type="ECO:0000313" key="1">
    <source>
        <dbReference type="EMBL" id="ODN66178.1"/>
    </source>
</evidence>
<proteinExistence type="predicted"/>
<dbReference type="PATRIC" id="fig|1439726.3.peg.4755"/>
<dbReference type="Proteomes" id="UP000094622">
    <property type="component" value="Unassembled WGS sequence"/>
</dbReference>
<evidence type="ECO:0000313" key="2">
    <source>
        <dbReference type="Proteomes" id="UP000094622"/>
    </source>
</evidence>